<name>A0ABZ3FPN7_9ACTN</name>
<dbReference type="Pfam" id="PF13830">
    <property type="entry name" value="DUF4192"/>
    <property type="match status" value="1"/>
</dbReference>
<dbReference type="RefSeq" id="WP_425308528.1">
    <property type="nucleotide sequence ID" value="NZ_CP154795.1"/>
</dbReference>
<accession>A0ABZ3FPN7</accession>
<organism evidence="1 2">
    <name type="scientific">Ammonicoccus fulvus</name>
    <dbReference type="NCBI Taxonomy" id="3138240"/>
    <lineage>
        <taxon>Bacteria</taxon>
        <taxon>Bacillati</taxon>
        <taxon>Actinomycetota</taxon>
        <taxon>Actinomycetes</taxon>
        <taxon>Propionibacteriales</taxon>
        <taxon>Propionibacteriaceae</taxon>
        <taxon>Ammonicoccus</taxon>
    </lineage>
</organism>
<protein>
    <submittedName>
        <fullName evidence="1">DUF4192 domain-containing protein</fullName>
    </submittedName>
</protein>
<proteinExistence type="predicted"/>
<keyword evidence="2" id="KW-1185">Reference proteome</keyword>
<evidence type="ECO:0000313" key="2">
    <source>
        <dbReference type="Proteomes" id="UP001442841"/>
    </source>
</evidence>
<evidence type="ECO:0000313" key="1">
    <source>
        <dbReference type="EMBL" id="XAN07074.1"/>
    </source>
</evidence>
<reference evidence="1 2" key="1">
    <citation type="submission" date="2024-04" db="EMBL/GenBank/DDBJ databases">
        <title>Isolation of an actinomycete strain from pig manure.</title>
        <authorList>
            <person name="Gong T."/>
            <person name="Yu Z."/>
            <person name="An M."/>
            <person name="Wei C."/>
            <person name="Yang W."/>
            <person name="Liu L."/>
        </authorList>
    </citation>
    <scope>NUCLEOTIDE SEQUENCE [LARGE SCALE GENOMIC DNA]</scope>
    <source>
        <strain evidence="1 2">ZF39</strain>
    </source>
</reference>
<dbReference type="InterPro" id="IPR025447">
    <property type="entry name" value="DUF4192"/>
</dbReference>
<sequence>MTDRQTRQPSRRERAVLRLQSPDDILSAVPFLLRFHPENSFVFLALKGKSLVLTARVDIGKDPIDVESLADHFARVCVQHEGDGLILVAYSDLVARISGVVDDLVEALEPIQVHEALVTDGRSWWSRLDEEGQPGVGIPVDSGSSEVAARAVFAGLPALPNRAALADSVAGPGGADAAELAGVFETVLMELADLSDEERRERICLLVESFCVHRQALTPSECAELAVLSYEIALRDLAAQRIRLEDAELHVELWHQVVANTVAPFESAPLCLLGLAAWVSGNGALMVVCMERAEEVNPDYSLLGVLERINACALPPHAWEGMYAA</sequence>
<dbReference type="EMBL" id="CP154795">
    <property type="protein sequence ID" value="XAN07074.1"/>
    <property type="molecule type" value="Genomic_DNA"/>
</dbReference>
<dbReference type="Proteomes" id="UP001442841">
    <property type="component" value="Chromosome"/>
</dbReference>
<gene>
    <name evidence="1" type="ORF">AADG42_07115</name>
</gene>